<keyword evidence="3" id="KW-1185">Reference proteome</keyword>
<gene>
    <name evidence="2" type="ORF">NBH00_12005</name>
</gene>
<dbReference type="EMBL" id="CP098502">
    <property type="protein sequence ID" value="UTI66905.1"/>
    <property type="molecule type" value="Genomic_DNA"/>
</dbReference>
<feature type="domain" description="Helix-turn-helix" evidence="1">
    <location>
        <begin position="22"/>
        <end position="74"/>
    </location>
</feature>
<organism evidence="2 3">
    <name type="scientific">Paraconexibacter antarcticus</name>
    <dbReference type="NCBI Taxonomy" id="2949664"/>
    <lineage>
        <taxon>Bacteria</taxon>
        <taxon>Bacillati</taxon>
        <taxon>Actinomycetota</taxon>
        <taxon>Thermoleophilia</taxon>
        <taxon>Solirubrobacterales</taxon>
        <taxon>Paraconexibacteraceae</taxon>
        <taxon>Paraconexibacter</taxon>
    </lineage>
</organism>
<dbReference type="InterPro" id="IPR009061">
    <property type="entry name" value="DNA-bd_dom_put_sf"/>
</dbReference>
<sequence length="96" mass="10176">MSALKVKNTRPPEVVAEDSLRLLTATEAAALLKVSSTWIYAASRDGRLPCVRLGDPGGPLRFRAVELLEHLASARSAWTPAQRPGQALRLVSGGGA</sequence>
<name>A0ABY5DY02_9ACTN</name>
<evidence type="ECO:0000313" key="2">
    <source>
        <dbReference type="EMBL" id="UTI66905.1"/>
    </source>
</evidence>
<reference evidence="2 3" key="1">
    <citation type="submission" date="2022-06" db="EMBL/GenBank/DDBJ databases">
        <title>Paraconexibacter antarcticus.</title>
        <authorList>
            <person name="Kim C.S."/>
        </authorList>
    </citation>
    <scope>NUCLEOTIDE SEQUENCE [LARGE SCALE GENOMIC DNA]</scope>
    <source>
        <strain evidence="2 3">02-257</strain>
    </source>
</reference>
<proteinExistence type="predicted"/>
<protein>
    <submittedName>
        <fullName evidence="2">Helix-turn-helix domain-containing protein</fullName>
    </submittedName>
</protein>
<dbReference type="RefSeq" id="WP_254573558.1">
    <property type="nucleotide sequence ID" value="NZ_CP098502.1"/>
</dbReference>
<accession>A0ABY5DY02</accession>
<evidence type="ECO:0000259" key="1">
    <source>
        <dbReference type="Pfam" id="PF12728"/>
    </source>
</evidence>
<dbReference type="Pfam" id="PF12728">
    <property type="entry name" value="HTH_17"/>
    <property type="match status" value="1"/>
</dbReference>
<dbReference type="InterPro" id="IPR041657">
    <property type="entry name" value="HTH_17"/>
</dbReference>
<dbReference type="SUPFAM" id="SSF46955">
    <property type="entry name" value="Putative DNA-binding domain"/>
    <property type="match status" value="1"/>
</dbReference>
<evidence type="ECO:0000313" key="3">
    <source>
        <dbReference type="Proteomes" id="UP001056035"/>
    </source>
</evidence>
<dbReference type="Proteomes" id="UP001056035">
    <property type="component" value="Chromosome"/>
</dbReference>